<protein>
    <submittedName>
        <fullName evidence="1">Uncharacterized protein</fullName>
    </submittedName>
</protein>
<sequence length="105" mass="12024">MRNVRAASLYLSRNGSFGISPKQCVLEGLRLQIQQTDREERRAELKQTGERRQKTYRLLCQETGGAEQKLGKLRRGVYAESPDELFKSDSSISFRVSPSFCSVFF</sequence>
<keyword evidence="2" id="KW-1185">Reference proteome</keyword>
<proteinExistence type="predicted"/>
<dbReference type="Proteomes" id="UP001497644">
    <property type="component" value="Chromosome 14"/>
</dbReference>
<evidence type="ECO:0000313" key="1">
    <source>
        <dbReference type="EMBL" id="CAL1678281.1"/>
    </source>
</evidence>
<dbReference type="AlphaFoldDB" id="A0AAV2NFX8"/>
<accession>A0AAV2NFX8</accession>
<dbReference type="EMBL" id="OZ034837">
    <property type="protein sequence ID" value="CAL1678281.1"/>
    <property type="molecule type" value="Genomic_DNA"/>
</dbReference>
<name>A0AAV2NFX8_9HYME</name>
<gene>
    <name evidence="1" type="ORF">LPLAT_LOCUS4171</name>
</gene>
<organism evidence="1 2">
    <name type="scientific">Lasius platythorax</name>
    <dbReference type="NCBI Taxonomy" id="488582"/>
    <lineage>
        <taxon>Eukaryota</taxon>
        <taxon>Metazoa</taxon>
        <taxon>Ecdysozoa</taxon>
        <taxon>Arthropoda</taxon>
        <taxon>Hexapoda</taxon>
        <taxon>Insecta</taxon>
        <taxon>Pterygota</taxon>
        <taxon>Neoptera</taxon>
        <taxon>Endopterygota</taxon>
        <taxon>Hymenoptera</taxon>
        <taxon>Apocrita</taxon>
        <taxon>Aculeata</taxon>
        <taxon>Formicoidea</taxon>
        <taxon>Formicidae</taxon>
        <taxon>Formicinae</taxon>
        <taxon>Lasius</taxon>
        <taxon>Lasius</taxon>
    </lineage>
</organism>
<reference evidence="1" key="1">
    <citation type="submission" date="2024-04" db="EMBL/GenBank/DDBJ databases">
        <authorList>
            <consortium name="Molecular Ecology Group"/>
        </authorList>
    </citation>
    <scope>NUCLEOTIDE SEQUENCE</scope>
</reference>
<evidence type="ECO:0000313" key="2">
    <source>
        <dbReference type="Proteomes" id="UP001497644"/>
    </source>
</evidence>